<dbReference type="EMBL" id="CAMKVN010006402">
    <property type="protein sequence ID" value="CAI2190232.1"/>
    <property type="molecule type" value="Genomic_DNA"/>
</dbReference>
<dbReference type="PANTHER" id="PTHR30612">
    <property type="entry name" value="SECA INNER MEMBRANE COMPONENT OF SEC PROTEIN SECRETION SYSTEM"/>
    <property type="match status" value="1"/>
</dbReference>
<gene>
    <name evidence="4" type="ORF">FWILDA_LOCUS14472</name>
</gene>
<dbReference type="OrthoDB" id="2428452at2759"/>
<organism evidence="4 5">
    <name type="scientific">Funneliformis geosporum</name>
    <dbReference type="NCBI Taxonomy" id="1117311"/>
    <lineage>
        <taxon>Eukaryota</taxon>
        <taxon>Fungi</taxon>
        <taxon>Fungi incertae sedis</taxon>
        <taxon>Mucoromycota</taxon>
        <taxon>Glomeromycotina</taxon>
        <taxon>Glomeromycetes</taxon>
        <taxon>Glomerales</taxon>
        <taxon>Glomeraceae</taxon>
        <taxon>Funneliformis</taxon>
    </lineage>
</organism>
<dbReference type="SMART" id="SM00957">
    <property type="entry name" value="SecA_DEAD"/>
    <property type="match status" value="1"/>
</dbReference>
<dbReference type="AlphaFoldDB" id="A0A9W4T306"/>
<protein>
    <submittedName>
        <fullName evidence="4">8342_t:CDS:1</fullName>
    </submittedName>
</protein>
<feature type="domain" description="SecA family profile" evidence="3">
    <location>
        <begin position="1"/>
        <end position="179"/>
    </location>
</feature>
<keyword evidence="5" id="KW-1185">Reference proteome</keyword>
<sequence length="179" mass="20327">MREVIYRKTGLLLFPTQIFGGIVLHYGNIAQMNTGEGKTLTAFLPISKPILDFFKISSGVNLTNLSTEGKKQLYNNCTVIYTTGSELGFDYLRNNLITSIEEAKKQDYYYAIADEIDSLFIDECTNPLIISQRSRGENVISPAEYQLATKLANSLIEKKDYKIEQKEHDVWLTKKGIKK</sequence>
<dbReference type="GO" id="GO:0005886">
    <property type="term" value="C:plasma membrane"/>
    <property type="evidence" value="ECO:0007669"/>
    <property type="project" value="TreeGrafter"/>
</dbReference>
<dbReference type="InterPro" id="IPR011115">
    <property type="entry name" value="SecA_DEAD"/>
</dbReference>
<dbReference type="InterPro" id="IPR027417">
    <property type="entry name" value="P-loop_NTPase"/>
</dbReference>
<dbReference type="PROSITE" id="PS51196">
    <property type="entry name" value="SECA_MOTOR_DEAD"/>
    <property type="match status" value="1"/>
</dbReference>
<feature type="non-terminal residue" evidence="4">
    <location>
        <position position="1"/>
    </location>
</feature>
<comment type="caution">
    <text evidence="4">The sequence shown here is derived from an EMBL/GenBank/DDBJ whole genome shotgun (WGS) entry which is preliminary data.</text>
</comment>
<dbReference type="GO" id="GO:0006886">
    <property type="term" value="P:intracellular protein transport"/>
    <property type="evidence" value="ECO:0007669"/>
    <property type="project" value="InterPro"/>
</dbReference>
<dbReference type="InterPro" id="IPR014018">
    <property type="entry name" value="SecA_motor_DEAD"/>
</dbReference>
<keyword evidence="2" id="KW-0811">Translocation</keyword>
<evidence type="ECO:0000313" key="5">
    <source>
        <dbReference type="Proteomes" id="UP001153678"/>
    </source>
</evidence>
<dbReference type="PANTHER" id="PTHR30612:SF0">
    <property type="entry name" value="CHLOROPLAST PROTEIN-TRANSPORTING ATPASE"/>
    <property type="match status" value="1"/>
</dbReference>
<dbReference type="GO" id="GO:0005524">
    <property type="term" value="F:ATP binding"/>
    <property type="evidence" value="ECO:0007669"/>
    <property type="project" value="InterPro"/>
</dbReference>
<dbReference type="GO" id="GO:0006605">
    <property type="term" value="P:protein targeting"/>
    <property type="evidence" value="ECO:0007669"/>
    <property type="project" value="InterPro"/>
</dbReference>
<dbReference type="SUPFAM" id="SSF52540">
    <property type="entry name" value="P-loop containing nucleoside triphosphate hydrolases"/>
    <property type="match status" value="1"/>
</dbReference>
<dbReference type="Pfam" id="PF07517">
    <property type="entry name" value="SecA_DEAD"/>
    <property type="match status" value="2"/>
</dbReference>
<reference evidence="4" key="1">
    <citation type="submission" date="2022-08" db="EMBL/GenBank/DDBJ databases">
        <authorList>
            <person name="Kallberg Y."/>
            <person name="Tangrot J."/>
            <person name="Rosling A."/>
        </authorList>
    </citation>
    <scope>NUCLEOTIDE SEQUENCE</scope>
    <source>
        <strain evidence="4">Wild A</strain>
    </source>
</reference>
<dbReference type="Proteomes" id="UP001153678">
    <property type="component" value="Unassembled WGS sequence"/>
</dbReference>
<evidence type="ECO:0000259" key="3">
    <source>
        <dbReference type="PROSITE" id="PS51196"/>
    </source>
</evidence>
<name>A0A9W4T306_9GLOM</name>
<proteinExistence type="predicted"/>
<evidence type="ECO:0000256" key="1">
    <source>
        <dbReference type="ARBA" id="ARBA00022927"/>
    </source>
</evidence>
<dbReference type="InterPro" id="IPR000185">
    <property type="entry name" value="SecA"/>
</dbReference>
<dbReference type="Gene3D" id="3.40.50.300">
    <property type="entry name" value="P-loop containing nucleotide triphosphate hydrolases"/>
    <property type="match status" value="2"/>
</dbReference>
<keyword evidence="1" id="KW-0653">Protein transport</keyword>
<evidence type="ECO:0000256" key="2">
    <source>
        <dbReference type="ARBA" id="ARBA00023010"/>
    </source>
</evidence>
<dbReference type="GO" id="GO:0005829">
    <property type="term" value="C:cytosol"/>
    <property type="evidence" value="ECO:0007669"/>
    <property type="project" value="TreeGrafter"/>
</dbReference>
<accession>A0A9W4T306</accession>
<evidence type="ECO:0000313" key="4">
    <source>
        <dbReference type="EMBL" id="CAI2190232.1"/>
    </source>
</evidence>
<dbReference type="GO" id="GO:0017038">
    <property type="term" value="P:protein import"/>
    <property type="evidence" value="ECO:0007669"/>
    <property type="project" value="InterPro"/>
</dbReference>
<keyword evidence="1" id="KW-0813">Transport</keyword>